<gene>
    <name evidence="1" type="ORF">RZN05_14505</name>
</gene>
<reference evidence="1 2" key="1">
    <citation type="submission" date="2023-10" db="EMBL/GenBank/DDBJ databases">
        <title>Sphingomonas sp. HF-S4 16S ribosomal RNA gene Genome sequencing and assembly.</title>
        <authorList>
            <person name="Lee H."/>
        </authorList>
    </citation>
    <scope>NUCLEOTIDE SEQUENCE [LARGE SCALE GENOMIC DNA]</scope>
    <source>
        <strain evidence="1 2">HF-S4</strain>
    </source>
</reference>
<name>A0ABU3YA08_9SPHN</name>
<evidence type="ECO:0000313" key="1">
    <source>
        <dbReference type="EMBL" id="MDV3458206.1"/>
    </source>
</evidence>
<accession>A0ABU3YA08</accession>
<dbReference type="Proteomes" id="UP001273531">
    <property type="component" value="Unassembled WGS sequence"/>
</dbReference>
<sequence>MAIYLARKKRADELADRKEEAGKVHQDLVRLYSDPLKDAVTSLKYRLQEIVEKKQGRYLLADAPNIPFLEYKRISTVYRIAAVLGWIRAIRRERSYLDPQQASASVEMQAIGEFEAALADGTHVELQRMDELSALWRINSIDPQLKNHVASLIDGERAAHLATKGALTPRDLSDADQLDLAERCAEILRRQAGVEIPSDLVAATAKQTAITFGIKEAYIYRDWQAAIGDLMLQDDKNGARHFSVLGFGTFEDIILKGRKNKQSSAARWFDRLERLIHDLDMTQEGMFDARRDQLRKLYQCCIKLEAGLAARIVAQPNG</sequence>
<keyword evidence="2" id="KW-1185">Reference proteome</keyword>
<organism evidence="1 2">
    <name type="scientific">Sphingomonas agrestis</name>
    <dbReference type="NCBI Taxonomy" id="3080540"/>
    <lineage>
        <taxon>Bacteria</taxon>
        <taxon>Pseudomonadati</taxon>
        <taxon>Pseudomonadota</taxon>
        <taxon>Alphaproteobacteria</taxon>
        <taxon>Sphingomonadales</taxon>
        <taxon>Sphingomonadaceae</taxon>
        <taxon>Sphingomonas</taxon>
    </lineage>
</organism>
<dbReference type="EMBL" id="JAWJEJ010000001">
    <property type="protein sequence ID" value="MDV3458206.1"/>
    <property type="molecule type" value="Genomic_DNA"/>
</dbReference>
<protein>
    <submittedName>
        <fullName evidence="1">Uncharacterized protein</fullName>
    </submittedName>
</protein>
<dbReference type="RefSeq" id="WP_317227310.1">
    <property type="nucleotide sequence ID" value="NZ_JAWJEJ010000001.1"/>
</dbReference>
<evidence type="ECO:0000313" key="2">
    <source>
        <dbReference type="Proteomes" id="UP001273531"/>
    </source>
</evidence>
<comment type="caution">
    <text evidence="1">The sequence shown here is derived from an EMBL/GenBank/DDBJ whole genome shotgun (WGS) entry which is preliminary data.</text>
</comment>
<proteinExistence type="predicted"/>